<dbReference type="KEGG" id="plig:NAG76_22240"/>
<dbReference type="InterPro" id="IPR038109">
    <property type="entry name" value="DNA_bind_recomb_sf"/>
</dbReference>
<dbReference type="PANTHER" id="PTHR30461:SF23">
    <property type="entry name" value="DNA RECOMBINASE-RELATED"/>
    <property type="match status" value="1"/>
</dbReference>
<protein>
    <submittedName>
        <fullName evidence="4">Recombinase family protein</fullName>
    </submittedName>
</protein>
<dbReference type="Pfam" id="PF13408">
    <property type="entry name" value="Zn_ribbon_recom"/>
    <property type="match status" value="1"/>
</dbReference>
<dbReference type="GO" id="GO:0000150">
    <property type="term" value="F:DNA strand exchange activity"/>
    <property type="evidence" value="ECO:0007669"/>
    <property type="project" value="InterPro"/>
</dbReference>
<accession>A0A9J6ZEP0</accession>
<feature type="domain" description="Resolvase/invertase-type recombinase catalytic" evidence="2">
    <location>
        <begin position="10"/>
        <end position="157"/>
    </location>
</feature>
<gene>
    <name evidence="4" type="ORF">NAG76_22240</name>
</gene>
<evidence type="ECO:0000313" key="5">
    <source>
        <dbReference type="Proteomes" id="UP001056756"/>
    </source>
</evidence>
<feature type="domain" description="Recombinase" evidence="3">
    <location>
        <begin position="165"/>
        <end position="304"/>
    </location>
</feature>
<feature type="coiled-coil region" evidence="1">
    <location>
        <begin position="442"/>
        <end position="476"/>
    </location>
</feature>
<dbReference type="Pfam" id="PF07508">
    <property type="entry name" value="Recombinase"/>
    <property type="match status" value="1"/>
</dbReference>
<dbReference type="PROSITE" id="PS51737">
    <property type="entry name" value="RECOMBINASE_DNA_BIND"/>
    <property type="match status" value="1"/>
</dbReference>
<dbReference type="EMBL" id="CP097899">
    <property type="protein sequence ID" value="URN94503.1"/>
    <property type="molecule type" value="Genomic_DNA"/>
</dbReference>
<organism evidence="4 5">
    <name type="scientific">Candidatus Pristimantibacillus lignocellulolyticus</name>
    <dbReference type="NCBI Taxonomy" id="2994561"/>
    <lineage>
        <taxon>Bacteria</taxon>
        <taxon>Bacillati</taxon>
        <taxon>Bacillota</taxon>
        <taxon>Bacilli</taxon>
        <taxon>Bacillales</taxon>
        <taxon>Paenibacillaceae</taxon>
        <taxon>Candidatus Pristimantibacillus</taxon>
    </lineage>
</organism>
<dbReference type="GO" id="GO:0003677">
    <property type="term" value="F:DNA binding"/>
    <property type="evidence" value="ECO:0007669"/>
    <property type="project" value="InterPro"/>
</dbReference>
<evidence type="ECO:0000259" key="2">
    <source>
        <dbReference type="PROSITE" id="PS51736"/>
    </source>
</evidence>
<dbReference type="PROSITE" id="PS51736">
    <property type="entry name" value="RECOMBINASES_3"/>
    <property type="match status" value="1"/>
</dbReference>
<dbReference type="Gene3D" id="3.40.50.1390">
    <property type="entry name" value="Resolvase, N-terminal catalytic domain"/>
    <property type="match status" value="1"/>
</dbReference>
<dbReference type="Proteomes" id="UP001056756">
    <property type="component" value="Chromosome"/>
</dbReference>
<dbReference type="Pfam" id="PF00239">
    <property type="entry name" value="Resolvase"/>
    <property type="match status" value="1"/>
</dbReference>
<evidence type="ECO:0000256" key="1">
    <source>
        <dbReference type="SAM" id="Coils"/>
    </source>
</evidence>
<name>A0A9J6ZEP0_9BACL</name>
<dbReference type="Gene3D" id="3.90.1750.20">
    <property type="entry name" value="Putative Large Serine Recombinase, Chain B, Domain 2"/>
    <property type="match status" value="1"/>
</dbReference>
<dbReference type="InterPro" id="IPR011109">
    <property type="entry name" value="DNA_bind_recombinase_dom"/>
</dbReference>
<sequence>MLKNINTTVEARAYVRVSTLNDSQKDSPEHQEGLIRESANIEGLTITKVYLDRGTATNIIEREDVQQMINDAKNGDFNTIYFASLSRFSRDTLDAISLKRILVNALGIRVVSIEDMYDSAKEDNEMIFTIISSVNQKQSEVTSTASKRGIRQSAKKGNFTGSIAPFGYKKIVVEGRKTLEVVPEQAEIVKTIFNCYINKGMGEKSVTLHLNETLNIPSPKGGIWGLSSVQRILQNENYTGYLTFGKSESKKVYEDINDMHNRRKKLVAKSSDQWERTDFQTHEAIISKDDYEKAQELREIRGGGKRGGRKAFVNVFAKMAFCKECGAAMVSMGTHRQLKKTEEVKRYRYLMCSKHRRQGDKGCDNSIWMPYEETRDIVISKIIEKLQRLIKYPSLVKNLESDVIIETRDFDKELKQLEKVISDNRMLLFETRKLNMLGELTKEQYEFEKVQYEKTIDEASAKLTSLSKRVKEQKNSEAFVQTLKETVKELSELTSFEDVEFTRSLLLKIIDKIDITSEGRVEVHSVLGKI</sequence>
<dbReference type="InterPro" id="IPR025827">
    <property type="entry name" value="Zn_ribbon_recom_dom"/>
</dbReference>
<dbReference type="SMART" id="SM00857">
    <property type="entry name" value="Resolvase"/>
    <property type="match status" value="1"/>
</dbReference>
<dbReference type="InterPro" id="IPR050639">
    <property type="entry name" value="SSR_resolvase"/>
</dbReference>
<reference evidence="4" key="1">
    <citation type="submission" date="2022-05" db="EMBL/GenBank/DDBJ databases">
        <title>Novel bacterial taxa in a minimal lignocellulolytic consortium and its capacity to transform plastics disclosed by genome-resolved metagenomics.</title>
        <authorList>
            <person name="Rodriguez C.A.D."/>
            <person name="Diaz-Garcia L."/>
            <person name="Herrera K."/>
            <person name="Tarazona N.A."/>
            <person name="Sproer C."/>
            <person name="Overmann J."/>
            <person name="Jimenez D.J."/>
        </authorList>
    </citation>
    <scope>NUCLEOTIDE SEQUENCE</scope>
    <source>
        <strain evidence="4">MAG5</strain>
    </source>
</reference>
<dbReference type="AlphaFoldDB" id="A0A9J6ZEP0"/>
<dbReference type="InterPro" id="IPR006119">
    <property type="entry name" value="Resolv_N"/>
</dbReference>
<keyword evidence="1" id="KW-0175">Coiled coil</keyword>
<dbReference type="PANTHER" id="PTHR30461">
    <property type="entry name" value="DNA-INVERTASE FROM LAMBDOID PROPHAGE"/>
    <property type="match status" value="1"/>
</dbReference>
<dbReference type="SUPFAM" id="SSF53041">
    <property type="entry name" value="Resolvase-like"/>
    <property type="match status" value="1"/>
</dbReference>
<evidence type="ECO:0000313" key="4">
    <source>
        <dbReference type="EMBL" id="URN94503.1"/>
    </source>
</evidence>
<proteinExistence type="predicted"/>
<dbReference type="CDD" id="cd00338">
    <property type="entry name" value="Ser_Recombinase"/>
    <property type="match status" value="1"/>
</dbReference>
<evidence type="ECO:0000259" key="3">
    <source>
        <dbReference type="PROSITE" id="PS51737"/>
    </source>
</evidence>
<dbReference type="InterPro" id="IPR036162">
    <property type="entry name" value="Resolvase-like_N_sf"/>
</dbReference>